<feature type="transmembrane region" description="Helical" evidence="1">
    <location>
        <begin position="368"/>
        <end position="389"/>
    </location>
</feature>
<feature type="transmembrane region" description="Helical" evidence="1">
    <location>
        <begin position="152"/>
        <end position="173"/>
    </location>
</feature>
<evidence type="ECO:0008006" key="4">
    <source>
        <dbReference type="Google" id="ProtNLM"/>
    </source>
</evidence>
<keyword evidence="1" id="KW-0472">Membrane</keyword>
<proteinExistence type="predicted"/>
<keyword evidence="1" id="KW-0812">Transmembrane</keyword>
<comment type="caution">
    <text evidence="2">The sequence shown here is derived from an EMBL/GenBank/DDBJ whole genome shotgun (WGS) entry which is preliminary data.</text>
</comment>
<dbReference type="EMBL" id="QOWE01000038">
    <property type="protein sequence ID" value="RCR65668.1"/>
    <property type="molecule type" value="Genomic_DNA"/>
</dbReference>
<keyword evidence="3" id="KW-1185">Reference proteome</keyword>
<evidence type="ECO:0000256" key="1">
    <source>
        <dbReference type="SAM" id="Phobius"/>
    </source>
</evidence>
<dbReference type="RefSeq" id="WP_114409997.1">
    <property type="nucleotide sequence ID" value="NZ_QOWE01000038.1"/>
</dbReference>
<protein>
    <recommendedName>
        <fullName evidence="4">Glycosyltransferase RgtA/B/C/D-like domain-containing protein</fullName>
    </recommendedName>
</protein>
<feature type="transmembrane region" description="Helical" evidence="1">
    <location>
        <begin position="185"/>
        <end position="210"/>
    </location>
</feature>
<name>A0A368JDC0_9BACT</name>
<feature type="transmembrane region" description="Helical" evidence="1">
    <location>
        <begin position="104"/>
        <end position="122"/>
    </location>
</feature>
<dbReference type="Proteomes" id="UP000253383">
    <property type="component" value="Unassembled WGS sequence"/>
</dbReference>
<sequence>MESKTQAGAVQEIRPKAVSQRSVFLGGMVLLVPILVYFWVFSRYAINVPKFEDHILKTFLFNLEKADSFRDKVYEFFRQHNEHRIVYDRLITWLDYNLTGKLNYIHLMVVGSLSLVALLVVFVRALRKANAPVWMALPVSLLLFNLSHWENMFWGMAALQNFTVVALAIAAFYELAFKNRVSWVAILLAVVATITSGNGLLIWPVGLVLIFLRQDYVGVLRWLAALAVTFRLYFLSYQKPPGNPADQGTLLDQIHGWFLFNGASAEAFPIQNFMLTCLILGIMIVGLAAWTGFSTLWQRFRGIKLSPWQLFFLGGVAFLVGTGLVVAFNRVGFGLGTLTTSRYKIYSLTLLAFLFSFWIANASPSRRFLTAVLASGFSLLIAFFSYTTYLDETINLRNYLATMQFNWTYTQNRPVSTIDAQTREWVDNAPAFYDAQLSALYQESKPAAVIRLDTLFKANNEFVIRVDSFPTLGIRDQGAYLIARSPRRIYLFPTRQNLSGSRKRWIKPAATFGSGFTAQFLEAELEAGTYNLQILAVGPNSEWRFYNTGRQVVSTGKPLESFKKNW</sequence>
<keyword evidence="1" id="KW-1133">Transmembrane helix</keyword>
<evidence type="ECO:0000313" key="2">
    <source>
        <dbReference type="EMBL" id="RCR65668.1"/>
    </source>
</evidence>
<feature type="transmembrane region" description="Helical" evidence="1">
    <location>
        <begin position="310"/>
        <end position="333"/>
    </location>
</feature>
<feature type="transmembrane region" description="Helical" evidence="1">
    <location>
        <begin position="273"/>
        <end position="290"/>
    </location>
</feature>
<feature type="transmembrane region" description="Helical" evidence="1">
    <location>
        <begin position="129"/>
        <end position="146"/>
    </location>
</feature>
<reference evidence="2 3" key="1">
    <citation type="submission" date="2018-07" db="EMBL/GenBank/DDBJ databases">
        <title>Genome analysis of Larkinella rosea.</title>
        <authorList>
            <person name="Zhou Z."/>
            <person name="Wang G."/>
        </authorList>
    </citation>
    <scope>NUCLEOTIDE SEQUENCE [LARGE SCALE GENOMIC DNA]</scope>
    <source>
        <strain evidence="3">zzj9</strain>
    </source>
</reference>
<dbReference type="AlphaFoldDB" id="A0A368JDC0"/>
<feature type="transmembrane region" description="Helical" evidence="1">
    <location>
        <begin position="345"/>
        <end position="362"/>
    </location>
</feature>
<organism evidence="2 3">
    <name type="scientific">Larkinella punicea</name>
    <dbReference type="NCBI Taxonomy" id="2315727"/>
    <lineage>
        <taxon>Bacteria</taxon>
        <taxon>Pseudomonadati</taxon>
        <taxon>Bacteroidota</taxon>
        <taxon>Cytophagia</taxon>
        <taxon>Cytophagales</taxon>
        <taxon>Spirosomataceae</taxon>
        <taxon>Larkinella</taxon>
    </lineage>
</organism>
<feature type="transmembrane region" description="Helical" evidence="1">
    <location>
        <begin position="216"/>
        <end position="234"/>
    </location>
</feature>
<gene>
    <name evidence="2" type="ORF">DUE52_30840</name>
</gene>
<evidence type="ECO:0000313" key="3">
    <source>
        <dbReference type="Proteomes" id="UP000253383"/>
    </source>
</evidence>
<accession>A0A368JDC0</accession>
<feature type="transmembrane region" description="Helical" evidence="1">
    <location>
        <begin position="23"/>
        <end position="41"/>
    </location>
</feature>
<dbReference type="OrthoDB" id="936260at2"/>